<dbReference type="RefSeq" id="WP_061523896.1">
    <property type="nucleotide sequence ID" value="NZ_JRHX01000026.1"/>
</dbReference>
<name>A0A150HZ21_9GAMM</name>
<protein>
    <recommendedName>
        <fullName evidence="4">Lipoprotein</fullName>
    </recommendedName>
</protein>
<dbReference type="PATRIC" id="fig|52133.19.peg.542"/>
<reference evidence="2 3" key="1">
    <citation type="journal article" date="2016" name="Sci. Rep.">
        <title>Genomic and phenotypic characterization of the species Acinetobacter venetianus.</title>
        <authorList>
            <person name="Fondi M."/>
            <person name="Maida I."/>
            <person name="Perrin E."/>
            <person name="Orlandini V."/>
            <person name="La Torre L."/>
            <person name="Bosi E."/>
            <person name="Negroni A."/>
            <person name="Zanaroli G."/>
            <person name="Fava F."/>
            <person name="Decorosi F."/>
            <person name="Giovannetti L."/>
            <person name="Viti C."/>
            <person name="Vaneechoutte M."/>
            <person name="Dijkshoorn L."/>
            <person name="Fani R."/>
        </authorList>
    </citation>
    <scope>NUCLEOTIDE SEQUENCE [LARGE SCALE GENOMIC DNA]</scope>
    <source>
        <strain evidence="2 3">LUH13518</strain>
    </source>
</reference>
<evidence type="ECO:0000256" key="1">
    <source>
        <dbReference type="SAM" id="SignalP"/>
    </source>
</evidence>
<evidence type="ECO:0000313" key="3">
    <source>
        <dbReference type="Proteomes" id="UP000075544"/>
    </source>
</evidence>
<organism evidence="2 3">
    <name type="scientific">Acinetobacter venetianus</name>
    <dbReference type="NCBI Taxonomy" id="52133"/>
    <lineage>
        <taxon>Bacteria</taxon>
        <taxon>Pseudomonadati</taxon>
        <taxon>Pseudomonadota</taxon>
        <taxon>Gammaproteobacteria</taxon>
        <taxon>Moraxellales</taxon>
        <taxon>Moraxellaceae</taxon>
        <taxon>Acinetobacter</taxon>
    </lineage>
</organism>
<evidence type="ECO:0008006" key="4">
    <source>
        <dbReference type="Google" id="ProtNLM"/>
    </source>
</evidence>
<feature type="chain" id="PRO_5007563144" description="Lipoprotein" evidence="1">
    <location>
        <begin position="27"/>
        <end position="502"/>
    </location>
</feature>
<dbReference type="Proteomes" id="UP000075544">
    <property type="component" value="Unassembled WGS sequence"/>
</dbReference>
<evidence type="ECO:0000313" key="2">
    <source>
        <dbReference type="EMBL" id="KXZ72525.1"/>
    </source>
</evidence>
<proteinExistence type="predicted"/>
<dbReference type="EMBL" id="JRHX01000026">
    <property type="protein sequence ID" value="KXZ72525.1"/>
    <property type="molecule type" value="Genomic_DNA"/>
</dbReference>
<dbReference type="AlphaFoldDB" id="A0A150HZ21"/>
<dbReference type="PROSITE" id="PS51257">
    <property type="entry name" value="PROKAR_LIPOPROTEIN"/>
    <property type="match status" value="1"/>
</dbReference>
<sequence length="502" mass="55564">MQINKHKSFKAALIITLLTSLLVACGGGGSSNSEKSNSKPDSNLPMETTDAKAVLSLKAKDTNNTFSINLDLKSLAAHLNIDNASLLKMDNCESKNQPSFSDALIRLSNDSTVKTLFLPVECDNQINTTLNDFSAGNWNVEVAVYNVSTDEVLISNVILALGDVVNSRKDIYFKKAGNQTSYTVLKKLNDKNLAQEVNLLPTDYMTVVTGSFIYLGSTANDYIGAGREYFYSSDEFSLSGYKNRMNVKVSGYDNSDWDGDFVLPDSSRSLSVGLFSNLYRYPFSSSKLGGLSWTGNGRGCNTSKSWLRVDQVTIENDALRSIDYRFGQHCEQDPYSALFGLVHWKSPRLNIGTKWQPTLTNIPNTSYIAIESDKGDYVGGGKNYLFTDENANIKIENTGNVLNVSVNGDTWWNGDFALPDTKVKIELGSFKNLIRYPFHNPRLGGLSWSGDGRGCNQLEGLFTVDHVKYDSSGLQSVDLRFEQHCEGNVPSLYGKIHWIRPN</sequence>
<comment type="caution">
    <text evidence="2">The sequence shown here is derived from an EMBL/GenBank/DDBJ whole genome shotgun (WGS) entry which is preliminary data.</text>
</comment>
<accession>A0A150HZ21</accession>
<gene>
    <name evidence="2" type="ORF">AVENLUH13518_00518</name>
</gene>
<keyword evidence="1" id="KW-0732">Signal</keyword>
<feature type="signal peptide" evidence="1">
    <location>
        <begin position="1"/>
        <end position="26"/>
    </location>
</feature>